<evidence type="ECO:0000256" key="1">
    <source>
        <dbReference type="SAM" id="MobiDB-lite"/>
    </source>
</evidence>
<dbReference type="Gramene" id="OMERI04G05770.1">
    <property type="protein sequence ID" value="OMERI04G05770.1"/>
    <property type="gene ID" value="OMERI04G05770"/>
</dbReference>
<organism evidence="2">
    <name type="scientific">Oryza meridionalis</name>
    <dbReference type="NCBI Taxonomy" id="40149"/>
    <lineage>
        <taxon>Eukaryota</taxon>
        <taxon>Viridiplantae</taxon>
        <taxon>Streptophyta</taxon>
        <taxon>Embryophyta</taxon>
        <taxon>Tracheophyta</taxon>
        <taxon>Spermatophyta</taxon>
        <taxon>Magnoliopsida</taxon>
        <taxon>Liliopsida</taxon>
        <taxon>Poales</taxon>
        <taxon>Poaceae</taxon>
        <taxon>BOP clade</taxon>
        <taxon>Oryzoideae</taxon>
        <taxon>Oryzeae</taxon>
        <taxon>Oryzinae</taxon>
        <taxon>Oryza</taxon>
    </lineage>
</organism>
<name>A0A0E0DC11_9ORYZ</name>
<reference evidence="2" key="1">
    <citation type="submission" date="2015-04" db="UniProtKB">
        <authorList>
            <consortium name="EnsemblPlants"/>
        </authorList>
    </citation>
    <scope>IDENTIFICATION</scope>
</reference>
<dbReference type="Proteomes" id="UP000008021">
    <property type="component" value="Chromosome 4"/>
</dbReference>
<feature type="compositionally biased region" description="Polar residues" evidence="1">
    <location>
        <begin position="207"/>
        <end position="220"/>
    </location>
</feature>
<keyword evidence="3" id="KW-1185">Reference proteome</keyword>
<feature type="compositionally biased region" description="Acidic residues" evidence="1">
    <location>
        <begin position="229"/>
        <end position="243"/>
    </location>
</feature>
<evidence type="ECO:0000313" key="3">
    <source>
        <dbReference type="Proteomes" id="UP000008021"/>
    </source>
</evidence>
<protein>
    <submittedName>
        <fullName evidence="2">Uncharacterized protein</fullName>
    </submittedName>
</protein>
<sequence>MDHQVQFDMDLNKRLSHAGLALIEQNYNRTRSFIIEANRSTKQSGDTGSGTLAVFTEKDQKIEKKSKSTAEGNTHRDFKNEKGKSIDVIENIENMEIERIELDKGEQNINFSGAVHENNILSLLDQDYIEDTFTSYTSLMEHIISSQPTRCSDFEVSQIGIESMQTEFDVDGNSKVIRDMKCDTEIETVQPWFVDLFNLQEFVEQQSSMQSNDKGASTSEADPALNEEILTEEDIEQLLEEQQEASKETMQE</sequence>
<feature type="region of interest" description="Disordered" evidence="1">
    <location>
        <begin position="207"/>
        <end position="252"/>
    </location>
</feature>
<dbReference type="HOGENOM" id="CLU_1104214_0_0_1"/>
<dbReference type="EnsemblPlants" id="OMERI04G05770.1">
    <property type="protein sequence ID" value="OMERI04G05770.1"/>
    <property type="gene ID" value="OMERI04G05770"/>
</dbReference>
<proteinExistence type="predicted"/>
<evidence type="ECO:0000313" key="2">
    <source>
        <dbReference type="EnsemblPlants" id="OMERI04G05770.1"/>
    </source>
</evidence>
<dbReference type="AlphaFoldDB" id="A0A0E0DC11"/>
<accession>A0A0E0DC11</accession>
<reference evidence="2" key="2">
    <citation type="submission" date="2018-05" db="EMBL/GenBank/DDBJ databases">
        <title>OmerRS3 (Oryza meridionalis Reference Sequence Version 3).</title>
        <authorList>
            <person name="Zhang J."/>
            <person name="Kudrna D."/>
            <person name="Lee S."/>
            <person name="Talag J."/>
            <person name="Welchert J."/>
            <person name="Wing R.A."/>
        </authorList>
    </citation>
    <scope>NUCLEOTIDE SEQUENCE [LARGE SCALE GENOMIC DNA]</scope>
    <source>
        <strain evidence="2">cv. OR44</strain>
    </source>
</reference>